<evidence type="ECO:0000313" key="9">
    <source>
        <dbReference type="Proteomes" id="UP000235145"/>
    </source>
</evidence>
<dbReference type="Proteomes" id="UP000235145">
    <property type="component" value="Unassembled WGS sequence"/>
</dbReference>
<feature type="transmembrane region" description="Helical" evidence="6">
    <location>
        <begin position="57"/>
        <end position="78"/>
    </location>
</feature>
<keyword evidence="3 6" id="KW-0812">Transmembrane</keyword>
<proteinExistence type="inferred from homology"/>
<feature type="transmembrane region" description="Helical" evidence="6">
    <location>
        <begin position="292"/>
        <end position="311"/>
    </location>
</feature>
<evidence type="ECO:0000259" key="7">
    <source>
        <dbReference type="Pfam" id="PF00892"/>
    </source>
</evidence>
<dbReference type="InterPro" id="IPR030184">
    <property type="entry name" value="WAT1-related"/>
</dbReference>
<dbReference type="PANTHER" id="PTHR31218">
    <property type="entry name" value="WAT1-RELATED PROTEIN"/>
    <property type="match status" value="1"/>
</dbReference>
<comment type="subcellular location">
    <subcellularLocation>
        <location evidence="1 6">Membrane</location>
        <topology evidence="1 6">Multi-pass membrane protein</topology>
    </subcellularLocation>
</comment>
<evidence type="ECO:0000313" key="8">
    <source>
        <dbReference type="EMBL" id="KAJ0211210.1"/>
    </source>
</evidence>
<dbReference type="SUPFAM" id="SSF103481">
    <property type="entry name" value="Multidrug resistance efflux transporter EmrE"/>
    <property type="match status" value="2"/>
</dbReference>
<dbReference type="AlphaFoldDB" id="A0A9R1XE86"/>
<feature type="domain" description="EamA" evidence="7">
    <location>
        <begin position="265"/>
        <end position="336"/>
    </location>
</feature>
<evidence type="ECO:0000256" key="5">
    <source>
        <dbReference type="ARBA" id="ARBA00023136"/>
    </source>
</evidence>
<reference evidence="8 9" key="1">
    <citation type="journal article" date="2017" name="Nat. Commun.">
        <title>Genome assembly with in vitro proximity ligation data and whole-genome triplication in lettuce.</title>
        <authorList>
            <person name="Reyes-Chin-Wo S."/>
            <person name="Wang Z."/>
            <person name="Yang X."/>
            <person name="Kozik A."/>
            <person name="Arikit S."/>
            <person name="Song C."/>
            <person name="Xia L."/>
            <person name="Froenicke L."/>
            <person name="Lavelle D.O."/>
            <person name="Truco M.J."/>
            <person name="Xia R."/>
            <person name="Zhu S."/>
            <person name="Xu C."/>
            <person name="Xu H."/>
            <person name="Xu X."/>
            <person name="Cox K."/>
            <person name="Korf I."/>
            <person name="Meyers B.C."/>
            <person name="Michelmore R.W."/>
        </authorList>
    </citation>
    <scope>NUCLEOTIDE SEQUENCE [LARGE SCALE GENOMIC DNA]</scope>
    <source>
        <strain evidence="9">cv. Salinas</strain>
        <tissue evidence="8">Seedlings</tissue>
    </source>
</reference>
<keyword evidence="9" id="KW-1185">Reference proteome</keyword>
<dbReference type="Pfam" id="PF00892">
    <property type="entry name" value="EamA"/>
    <property type="match status" value="2"/>
</dbReference>
<feature type="domain" description="EamA" evidence="7">
    <location>
        <begin position="30"/>
        <end position="139"/>
    </location>
</feature>
<dbReference type="GO" id="GO:0022857">
    <property type="term" value="F:transmembrane transporter activity"/>
    <property type="evidence" value="ECO:0007669"/>
    <property type="project" value="InterPro"/>
</dbReference>
<dbReference type="InterPro" id="IPR000620">
    <property type="entry name" value="EamA_dom"/>
</dbReference>
<comment type="similarity">
    <text evidence="2 6">Belongs to the drug/metabolite transporter (DMT) superfamily. Plant drug/metabolite exporter (P-DME) (TC 2.A.7.4) family.</text>
</comment>
<keyword evidence="4 6" id="KW-1133">Transmembrane helix</keyword>
<feature type="transmembrane region" description="Helical" evidence="6">
    <location>
        <begin position="90"/>
        <end position="108"/>
    </location>
</feature>
<evidence type="ECO:0000256" key="2">
    <source>
        <dbReference type="ARBA" id="ARBA00007635"/>
    </source>
</evidence>
<dbReference type="GO" id="GO:0005886">
    <property type="term" value="C:plasma membrane"/>
    <property type="evidence" value="ECO:0000318"/>
    <property type="project" value="GO_Central"/>
</dbReference>
<evidence type="ECO:0000256" key="6">
    <source>
        <dbReference type="RuleBase" id="RU363077"/>
    </source>
</evidence>
<dbReference type="EMBL" id="NBSK02000004">
    <property type="protein sequence ID" value="KAJ0211210.1"/>
    <property type="molecule type" value="Genomic_DNA"/>
</dbReference>
<feature type="transmembrane region" description="Helical" evidence="6">
    <location>
        <begin position="26"/>
        <end position="45"/>
    </location>
</feature>
<evidence type="ECO:0000256" key="4">
    <source>
        <dbReference type="ARBA" id="ARBA00022989"/>
    </source>
</evidence>
<name>A0A9R1XE86_LACSA</name>
<gene>
    <name evidence="8" type="ORF">LSAT_V11C400202840</name>
</gene>
<evidence type="ECO:0000256" key="1">
    <source>
        <dbReference type="ARBA" id="ARBA00004141"/>
    </source>
</evidence>
<sequence>MADVGGSSGGATTTTQRIKGWFPERVQLHIAMLALQFGYAGFHVVSRAALNMGISKIVFPVYRNILAFVLLLPFAYFLEKKERPPINLNFLTQFFLLAIVGITANQGFYLLGLDNTSPTFASAIQNSVPAITFLMAAVLRQDRESETGQERRNIESGRNPILHRRSFCNHALQRTNDIQPIAVAKQGERDVAGVAVAGRRQREELDAGVLVFDRTLFVVVRVAGVAGSGVEKLSGEAFLHFLSMFLRNTAVSSFSCVYGERLECLGHSYRGVVASGIAFAVQIWCIDKGGPVFVALYQPVQTLVVALMASVALGEEFYLGGIIGAVLIITGLYLVLWGKNEERKFMLYEKQSHGITSQTKSSIVQPLLTQSNQNV</sequence>
<feature type="transmembrane region" description="Helical" evidence="6">
    <location>
        <begin position="317"/>
        <end position="336"/>
    </location>
</feature>
<keyword evidence="5 6" id="KW-0472">Membrane</keyword>
<accession>A0A9R1XE86</accession>
<comment type="caution">
    <text evidence="8">The sequence shown here is derived from an EMBL/GenBank/DDBJ whole genome shotgun (WGS) entry which is preliminary data.</text>
</comment>
<dbReference type="InterPro" id="IPR037185">
    <property type="entry name" value="EmrE-like"/>
</dbReference>
<protein>
    <recommendedName>
        <fullName evidence="6">WAT1-related protein</fullName>
    </recommendedName>
</protein>
<organism evidence="8 9">
    <name type="scientific">Lactuca sativa</name>
    <name type="common">Garden lettuce</name>
    <dbReference type="NCBI Taxonomy" id="4236"/>
    <lineage>
        <taxon>Eukaryota</taxon>
        <taxon>Viridiplantae</taxon>
        <taxon>Streptophyta</taxon>
        <taxon>Embryophyta</taxon>
        <taxon>Tracheophyta</taxon>
        <taxon>Spermatophyta</taxon>
        <taxon>Magnoliopsida</taxon>
        <taxon>eudicotyledons</taxon>
        <taxon>Gunneridae</taxon>
        <taxon>Pentapetalae</taxon>
        <taxon>asterids</taxon>
        <taxon>campanulids</taxon>
        <taxon>Asterales</taxon>
        <taxon>Asteraceae</taxon>
        <taxon>Cichorioideae</taxon>
        <taxon>Cichorieae</taxon>
        <taxon>Lactucinae</taxon>
        <taxon>Lactuca</taxon>
    </lineage>
</organism>
<evidence type="ECO:0000256" key="3">
    <source>
        <dbReference type="ARBA" id="ARBA00022692"/>
    </source>
</evidence>